<dbReference type="InterPro" id="IPR008979">
    <property type="entry name" value="Galactose-bd-like_sf"/>
</dbReference>
<evidence type="ECO:0008006" key="3">
    <source>
        <dbReference type="Google" id="ProtNLM"/>
    </source>
</evidence>
<evidence type="ECO:0000313" key="1">
    <source>
        <dbReference type="EMBL" id="SMG58366.1"/>
    </source>
</evidence>
<dbReference type="Proteomes" id="UP000193834">
    <property type="component" value="Unassembled WGS sequence"/>
</dbReference>
<dbReference type="AlphaFoldDB" id="A0A1X7LWU2"/>
<protein>
    <recommendedName>
        <fullName evidence="3">Carbohydrate-binding protein</fullName>
    </recommendedName>
</protein>
<organism evidence="1 2">
    <name type="scientific">Paenibacillus aquistagni</name>
    <dbReference type="NCBI Taxonomy" id="1852522"/>
    <lineage>
        <taxon>Bacteria</taxon>
        <taxon>Bacillati</taxon>
        <taxon>Bacillota</taxon>
        <taxon>Bacilli</taxon>
        <taxon>Bacillales</taxon>
        <taxon>Paenibacillaceae</taxon>
        <taxon>Paenibacillus</taxon>
    </lineage>
</organism>
<reference evidence="1 2" key="1">
    <citation type="submission" date="2017-04" db="EMBL/GenBank/DDBJ databases">
        <authorList>
            <person name="Afonso C.L."/>
            <person name="Miller P.J."/>
            <person name="Scott M.A."/>
            <person name="Spackman E."/>
            <person name="Goraichik I."/>
            <person name="Dimitrov K.M."/>
            <person name="Suarez D.L."/>
            <person name="Swayne D.E."/>
        </authorList>
    </citation>
    <scope>NUCLEOTIDE SEQUENCE [LARGE SCALE GENOMIC DNA]</scope>
    <source>
        <strain evidence="1 2">11</strain>
    </source>
</reference>
<proteinExistence type="predicted"/>
<accession>A0A1X7LWU2</accession>
<evidence type="ECO:0000313" key="2">
    <source>
        <dbReference type="Proteomes" id="UP000193834"/>
    </source>
</evidence>
<dbReference type="Gene3D" id="2.60.120.260">
    <property type="entry name" value="Galactose-binding domain-like"/>
    <property type="match status" value="1"/>
</dbReference>
<name>A0A1X7LWU2_9BACL</name>
<dbReference type="STRING" id="1852522.SAMN06295960_4676"/>
<gene>
    <name evidence="1" type="ORF">SAMN06295960_4676</name>
</gene>
<dbReference type="OrthoDB" id="5674083at2"/>
<keyword evidence="2" id="KW-1185">Reference proteome</keyword>
<dbReference type="RefSeq" id="WP_085498577.1">
    <property type="nucleotide sequence ID" value="NZ_FXAZ01000009.1"/>
</dbReference>
<dbReference type="EMBL" id="FXAZ01000009">
    <property type="protein sequence ID" value="SMG58366.1"/>
    <property type="molecule type" value="Genomic_DNA"/>
</dbReference>
<dbReference type="SUPFAM" id="SSF49785">
    <property type="entry name" value="Galactose-binding domain-like"/>
    <property type="match status" value="1"/>
</dbReference>
<sequence length="267" mass="29604">MTSLTQLTIEIHDANHAVLAAAADQGQAQLVYRQAYQEGDQIVVKSEHPRQYLMLQLDDTMPETFVYLATTSYRLTIPFGEKKISYNPKSYSGDIHALSVRLATAAEISSYKNVALNPFDQHENDSCYPHAIANVETRGESVFAARNAIDGNCFNAGHGAWPFESWGINQQDDAEMSVQFGRTVAIDAIALTLRADFPHDNYWEQATVCFSNGGCETIQLTKTNAKQVIKLKPRQVESLTLKNLIKSADPSPFPALTQIEVYGSEVK</sequence>